<evidence type="ECO:0000259" key="3">
    <source>
        <dbReference type="Pfam" id="PF18701"/>
    </source>
</evidence>
<keyword evidence="5" id="KW-1185">Reference proteome</keyword>
<name>A0AAU9UIE4_EUPED</name>
<comment type="caution">
    <text evidence="4">The sequence shown here is derived from an EMBL/GenBank/DDBJ whole genome shotgun (WGS) entry which is preliminary data.</text>
</comment>
<dbReference type="Pfam" id="PF17921">
    <property type="entry name" value="Integrase_H2C2"/>
    <property type="match status" value="1"/>
</dbReference>
<dbReference type="InterPro" id="IPR008042">
    <property type="entry name" value="Retrotrans_Pao"/>
</dbReference>
<dbReference type="InterPro" id="IPR041588">
    <property type="entry name" value="Integrase_H2C2"/>
</dbReference>
<feature type="region of interest" description="Disordered" evidence="1">
    <location>
        <begin position="385"/>
        <end position="408"/>
    </location>
</feature>
<protein>
    <recommendedName>
        <fullName evidence="6">Endonuclease</fullName>
    </recommendedName>
</protein>
<proteinExistence type="predicted"/>
<dbReference type="Pfam" id="PF05380">
    <property type="entry name" value="Peptidase_A17"/>
    <property type="match status" value="1"/>
</dbReference>
<dbReference type="InterPro" id="IPR043502">
    <property type="entry name" value="DNA/RNA_pol_sf"/>
</dbReference>
<dbReference type="Gene3D" id="2.40.70.10">
    <property type="entry name" value="Acid Proteases"/>
    <property type="match status" value="1"/>
</dbReference>
<dbReference type="InterPro" id="IPR005312">
    <property type="entry name" value="DUF1759"/>
</dbReference>
<sequence length="1720" mass="196024">MEKELRKLKDVKGQIEKGLINFKKSPKDRINYNYVDARLEILESQFKNFTAKYEGLVGEYESEELYECFQEDVYEKVYETYLTYKVELKNTLSQVKVNSSNKEVCAGSSDSVVRLPKIVLPTFSGKYTEWSSFRDLFISLVHNNKKLDDVQRLHYLKTQLSDEAEQLIRHVPITEANYKKCWDMLEHRFNNKKFMSTCILNRLFGQRNMVNESSKALKELLDVTSDCLHELANIGINVNSWDVIIIYVVSLKLDVESRKQWELYVSKSSDDLPSFKHFCEFLETRFRALECIEPKTKSKGNNSSTSHAKAMHGAVKGSCPHCSEDHRLSGCRKFGQLNTDERRAISQSLGVCFNCLGNNHTSKVCRVLSKCRICQRKHHTLLHPKNQSGASEAATPAVSTAPHESASEEVPDVSANIATHFMKGQAHGQVLLATALVKAESQNGSSQILRALVDQGSQASFITEAAAQLLRLKRVVSKTTIAGIGGHGDVVSRHVVNINIQSLHDSSFTLTVTAHVLSSLTSVMPDTNFEIKNWPEIHTIRLADPKFNRPNKIDILLGAETYCRIIKKGLIKSPAGSPVAQDTHLGWIVSGHVSKTDCLSQNSYNTVIAMHTQIEENEMLKRLWELDCGPAVTQKLFTPEEQACEEFYANTTRRDEDGRYVVKLPFRSEDPLCKYGNSRNIAVKRLLGLERKLGKDHELKQQYTDVIKEYLSMGHMEKICNESERNRSDAVYLPHHAVVRRDKLTTKVRVVYDASCKGANGVSLNDTLMVGPTLQADLRHIVMRWRQHPICLAADIVKMYRQIKVAQSDVDFQRIVWREDPDQEIQDFQLLTVTFGTSCALYLAVKSLQQVASDEGNIYPLAAERVKSDFYMDDLMTGCKSEKEVETIYSEMNSLLEKGGFQLQKWTSNRMSLLESLKEKSGRDLEIKTDNITKILVLTWNRNTDEFDYSVKMSPPPETDTKRTVISEISRLYDPLGWIAPCIITAKVFIQKLWISGVDWDEELPPELSQEWRYYRSELEKLVDFHIPRWIGKREEDMTIELHGFSDASNIAYAAVVYCRIIDGSAQTYSHLITAKTKVAPIKQISIPRLELCGSVLVANLLIEVAEVMKIPKENIHAWTDSSVVLAWLNDHPSRWKTYVANRTSEILSLLNNTQWAYVKSKDNPADIASRGVSSVDLLNDDLWKRGPGWLRDDQIEYSKPSAILTNEEKKIVTVHLASLVVDFEAIWGKKYSSLTRLVRVVAYCKRFLQATRVRKANTKFTAYLSASEIRQALQICIRQSQQQWFHAEFIALKNKVPLDKTSSLYKLNLFLDECEILRVGGRLRYSQLSDNTKHPVVIPHNSSLAKLIVADAHERTFHGGQQLVLNFIRTKYWISRMKNLVRAYIRRCVPCTRYAATSKQQLMGELPACRVSPSKPFLNSGVDYAGPINIRVSKGRGQRSYKGYICLFVCMATRAVHIEAVSDLTTEGFLAAFKRFVARRGHCRHIWSDNATNFVGAAKELQILFNQESSIFKDIATALATSQTEWHFIPPHAPNFGGLWEAGVKSVKYHLKRVVGDSTLTFEELSTVLYQIEACLNSWPLSRGSNDPEDPVPLTPGHFLVGHPLVVAPDYNFEDASVSTLRRWQLVQRMVQHFWRRWKQEYLTQFFQRQKWNVRNLDYKIGDVVLLKEDNLPPAKWLYGRIIQLHPGKDSLTRVVTVRCKGTTIKRPISKLCFLPITE</sequence>
<dbReference type="InterPro" id="IPR012337">
    <property type="entry name" value="RNaseH-like_sf"/>
</dbReference>
<dbReference type="GO" id="GO:0071897">
    <property type="term" value="P:DNA biosynthetic process"/>
    <property type="evidence" value="ECO:0007669"/>
    <property type="project" value="UniProtKB-ARBA"/>
</dbReference>
<gene>
    <name evidence="4" type="ORF">EEDITHA_LOCUS13893</name>
</gene>
<dbReference type="Gene3D" id="3.30.420.10">
    <property type="entry name" value="Ribonuclease H-like superfamily/Ribonuclease H"/>
    <property type="match status" value="1"/>
</dbReference>
<dbReference type="Proteomes" id="UP001153954">
    <property type="component" value="Unassembled WGS sequence"/>
</dbReference>
<dbReference type="Gene3D" id="1.10.340.70">
    <property type="match status" value="1"/>
</dbReference>
<dbReference type="InterPro" id="IPR036397">
    <property type="entry name" value="RNaseH_sf"/>
</dbReference>
<evidence type="ECO:0000259" key="2">
    <source>
        <dbReference type="Pfam" id="PF17921"/>
    </source>
</evidence>
<dbReference type="InterPro" id="IPR021109">
    <property type="entry name" value="Peptidase_aspartic_dom_sf"/>
</dbReference>
<dbReference type="SUPFAM" id="SSF53098">
    <property type="entry name" value="Ribonuclease H-like"/>
    <property type="match status" value="1"/>
</dbReference>
<dbReference type="Pfam" id="PF18701">
    <property type="entry name" value="DUF5641"/>
    <property type="match status" value="1"/>
</dbReference>
<reference evidence="4" key="1">
    <citation type="submission" date="2022-03" db="EMBL/GenBank/DDBJ databases">
        <authorList>
            <person name="Tunstrom K."/>
        </authorList>
    </citation>
    <scope>NUCLEOTIDE SEQUENCE</scope>
</reference>
<accession>A0AAU9UIE4</accession>
<dbReference type="Pfam" id="PF03564">
    <property type="entry name" value="DUF1759"/>
    <property type="match status" value="1"/>
</dbReference>
<evidence type="ECO:0000313" key="4">
    <source>
        <dbReference type="EMBL" id="CAH2098816.1"/>
    </source>
</evidence>
<dbReference type="GO" id="GO:0042575">
    <property type="term" value="C:DNA polymerase complex"/>
    <property type="evidence" value="ECO:0007669"/>
    <property type="project" value="UniProtKB-ARBA"/>
</dbReference>
<feature type="domain" description="Integrase zinc-binding" evidence="2">
    <location>
        <begin position="1342"/>
        <end position="1396"/>
    </location>
</feature>
<dbReference type="InterPro" id="IPR040676">
    <property type="entry name" value="DUF5641"/>
</dbReference>
<dbReference type="GO" id="GO:0003676">
    <property type="term" value="F:nucleic acid binding"/>
    <property type="evidence" value="ECO:0007669"/>
    <property type="project" value="InterPro"/>
</dbReference>
<organism evidence="4 5">
    <name type="scientific">Euphydryas editha</name>
    <name type="common">Edith's checkerspot</name>
    <dbReference type="NCBI Taxonomy" id="104508"/>
    <lineage>
        <taxon>Eukaryota</taxon>
        <taxon>Metazoa</taxon>
        <taxon>Ecdysozoa</taxon>
        <taxon>Arthropoda</taxon>
        <taxon>Hexapoda</taxon>
        <taxon>Insecta</taxon>
        <taxon>Pterygota</taxon>
        <taxon>Neoptera</taxon>
        <taxon>Endopterygota</taxon>
        <taxon>Lepidoptera</taxon>
        <taxon>Glossata</taxon>
        <taxon>Ditrysia</taxon>
        <taxon>Papilionoidea</taxon>
        <taxon>Nymphalidae</taxon>
        <taxon>Nymphalinae</taxon>
        <taxon>Euphydryas</taxon>
    </lineage>
</organism>
<dbReference type="PANTHER" id="PTHR47331">
    <property type="entry name" value="PHD-TYPE DOMAIN-CONTAINING PROTEIN"/>
    <property type="match status" value="1"/>
</dbReference>
<evidence type="ECO:0008006" key="6">
    <source>
        <dbReference type="Google" id="ProtNLM"/>
    </source>
</evidence>
<evidence type="ECO:0000256" key="1">
    <source>
        <dbReference type="SAM" id="MobiDB-lite"/>
    </source>
</evidence>
<dbReference type="SUPFAM" id="SSF56672">
    <property type="entry name" value="DNA/RNA polymerases"/>
    <property type="match status" value="1"/>
</dbReference>
<dbReference type="EMBL" id="CAKOGL010000020">
    <property type="protein sequence ID" value="CAH2098816.1"/>
    <property type="molecule type" value="Genomic_DNA"/>
</dbReference>
<feature type="domain" description="DUF5641" evidence="3">
    <location>
        <begin position="1623"/>
        <end position="1716"/>
    </location>
</feature>
<dbReference type="PANTHER" id="PTHR47331:SF1">
    <property type="entry name" value="GAG-LIKE PROTEIN"/>
    <property type="match status" value="1"/>
</dbReference>
<evidence type="ECO:0000313" key="5">
    <source>
        <dbReference type="Proteomes" id="UP001153954"/>
    </source>
</evidence>